<dbReference type="EMBL" id="CAUWAG010000007">
    <property type="protein sequence ID" value="CAJ2505773.1"/>
    <property type="molecule type" value="Genomic_DNA"/>
</dbReference>
<comment type="caution">
    <text evidence="3">The sequence shown here is derived from an EMBL/GenBank/DDBJ whole genome shotgun (WGS) entry which is preliminary data.</text>
</comment>
<accession>A0AAI8YFV9</accession>
<evidence type="ECO:0000313" key="3">
    <source>
        <dbReference type="EMBL" id="CAJ2505773.1"/>
    </source>
</evidence>
<evidence type="ECO:0000256" key="2">
    <source>
        <dbReference type="SAM" id="Phobius"/>
    </source>
</evidence>
<reference evidence="3" key="1">
    <citation type="submission" date="2023-10" db="EMBL/GenBank/DDBJ databases">
        <authorList>
            <person name="Hackl T."/>
        </authorList>
    </citation>
    <scope>NUCLEOTIDE SEQUENCE</scope>
</reference>
<keyword evidence="4" id="KW-1185">Reference proteome</keyword>
<proteinExistence type="predicted"/>
<dbReference type="Proteomes" id="UP001295740">
    <property type="component" value="Unassembled WGS sequence"/>
</dbReference>
<feature type="transmembrane region" description="Helical" evidence="2">
    <location>
        <begin position="32"/>
        <end position="54"/>
    </location>
</feature>
<protein>
    <submittedName>
        <fullName evidence="3">Uu.00g131670.m01.CDS01</fullName>
    </submittedName>
</protein>
<evidence type="ECO:0000313" key="4">
    <source>
        <dbReference type="Proteomes" id="UP001295740"/>
    </source>
</evidence>
<name>A0AAI8YFV9_9PEZI</name>
<sequence length="91" mass="9217">MDLPPLAIPTASSVATPKATPEVNAQIAVESLLLYITAGLSVAITLLAIVNLSFHIHACRKGRPPRIPKSTVSGSSKGGAKGGGSSRSVRG</sequence>
<evidence type="ECO:0000256" key="1">
    <source>
        <dbReference type="SAM" id="MobiDB-lite"/>
    </source>
</evidence>
<keyword evidence="2" id="KW-0472">Membrane</keyword>
<keyword evidence="2" id="KW-1133">Transmembrane helix</keyword>
<keyword evidence="2" id="KW-0812">Transmembrane</keyword>
<feature type="region of interest" description="Disordered" evidence="1">
    <location>
        <begin position="62"/>
        <end position="91"/>
    </location>
</feature>
<organism evidence="3 4">
    <name type="scientific">Anthostomella pinea</name>
    <dbReference type="NCBI Taxonomy" id="933095"/>
    <lineage>
        <taxon>Eukaryota</taxon>
        <taxon>Fungi</taxon>
        <taxon>Dikarya</taxon>
        <taxon>Ascomycota</taxon>
        <taxon>Pezizomycotina</taxon>
        <taxon>Sordariomycetes</taxon>
        <taxon>Xylariomycetidae</taxon>
        <taxon>Xylariales</taxon>
        <taxon>Xylariaceae</taxon>
        <taxon>Anthostomella</taxon>
    </lineage>
</organism>
<dbReference type="AlphaFoldDB" id="A0AAI8YFV9"/>
<feature type="compositionally biased region" description="Gly residues" evidence="1">
    <location>
        <begin position="76"/>
        <end position="85"/>
    </location>
</feature>
<gene>
    <name evidence="3" type="ORF">KHLLAP_LOCUS6241</name>
</gene>